<dbReference type="InterPro" id="IPR017871">
    <property type="entry name" value="ABC_transporter-like_CS"/>
</dbReference>
<keyword evidence="2" id="KW-0813">Transport</keyword>
<evidence type="ECO:0000256" key="5">
    <source>
        <dbReference type="ARBA" id="ARBA00022741"/>
    </source>
</evidence>
<dbReference type="SMART" id="SM00382">
    <property type="entry name" value="AAA"/>
    <property type="match status" value="1"/>
</dbReference>
<evidence type="ECO:0000256" key="7">
    <source>
        <dbReference type="ARBA" id="ARBA00022967"/>
    </source>
</evidence>
<gene>
    <name evidence="10" type="ORF">J3R73_004032</name>
</gene>
<protein>
    <submittedName>
        <fullName evidence="10">Thiamine transport system ATP-binding protein</fullName>
    </submittedName>
</protein>
<dbReference type="PANTHER" id="PTHR42781">
    <property type="entry name" value="SPERMIDINE/PUTRESCINE IMPORT ATP-BINDING PROTEIN POTA"/>
    <property type="match status" value="1"/>
</dbReference>
<keyword evidence="4" id="KW-0997">Cell inner membrane</keyword>
<dbReference type="RefSeq" id="WP_307430902.1">
    <property type="nucleotide sequence ID" value="NZ_JAUSVK010000001.1"/>
</dbReference>
<reference evidence="10 11" key="1">
    <citation type="submission" date="2023-07" db="EMBL/GenBank/DDBJ databases">
        <title>Genomic Encyclopedia of Type Strains, Phase IV (KMG-IV): sequencing the most valuable type-strain genomes for metagenomic binning, comparative biology and taxonomic classification.</title>
        <authorList>
            <person name="Goeker M."/>
        </authorList>
    </citation>
    <scope>NUCLEOTIDE SEQUENCE [LARGE SCALE GENOMIC DNA]</scope>
    <source>
        <strain evidence="10 11">DSM 5896</strain>
    </source>
</reference>
<dbReference type="InterPro" id="IPR003439">
    <property type="entry name" value="ABC_transporter-like_ATP-bd"/>
</dbReference>
<evidence type="ECO:0000313" key="11">
    <source>
        <dbReference type="Proteomes" id="UP001237448"/>
    </source>
</evidence>
<dbReference type="Proteomes" id="UP001237448">
    <property type="component" value="Unassembled WGS sequence"/>
</dbReference>
<evidence type="ECO:0000256" key="1">
    <source>
        <dbReference type="ARBA" id="ARBA00005417"/>
    </source>
</evidence>
<dbReference type="GO" id="GO:0005524">
    <property type="term" value="F:ATP binding"/>
    <property type="evidence" value="ECO:0007669"/>
    <property type="project" value="UniProtKB-KW"/>
</dbReference>
<evidence type="ECO:0000313" key="10">
    <source>
        <dbReference type="EMBL" id="MDQ0394240.1"/>
    </source>
</evidence>
<dbReference type="EMBL" id="JAUSVK010000001">
    <property type="protein sequence ID" value="MDQ0394240.1"/>
    <property type="molecule type" value="Genomic_DNA"/>
</dbReference>
<keyword evidence="8" id="KW-0472">Membrane</keyword>
<name>A0ABU0FI11_9HYPH</name>
<evidence type="ECO:0000259" key="9">
    <source>
        <dbReference type="PROSITE" id="PS50893"/>
    </source>
</evidence>
<evidence type="ECO:0000256" key="3">
    <source>
        <dbReference type="ARBA" id="ARBA00022475"/>
    </source>
</evidence>
<dbReference type="InterPro" id="IPR050093">
    <property type="entry name" value="ABC_SmlMolc_Importer"/>
</dbReference>
<keyword evidence="7" id="KW-1278">Translocase</keyword>
<evidence type="ECO:0000256" key="8">
    <source>
        <dbReference type="ARBA" id="ARBA00023136"/>
    </source>
</evidence>
<sequence length="211" mass="22405">MLVIDDLTVRLDDWTGRYDLTVPHGALAAMVGPSGGGKSTLLHAIAGFERPASGRLVFDGIDLLPLKPAARPVAIVFQDHNLLPDLTALQNAGLALSPSLRLSASDRKAVGAMLDRVGLAGMEARLPSELSGGQRQRVALARAMLTTRPLLLLDEPLTGLDPAMRAGMVDLIDALRREKGLTVLMTTHTPDDVEGRADRIVTVADGRIVTP</sequence>
<dbReference type="InterPro" id="IPR027417">
    <property type="entry name" value="P-loop_NTPase"/>
</dbReference>
<dbReference type="PANTHER" id="PTHR42781:SF1">
    <property type="entry name" value="THIAMINE IMPORT ATP-BINDING PROTEIN THIQ"/>
    <property type="match status" value="1"/>
</dbReference>
<dbReference type="Gene3D" id="3.40.50.300">
    <property type="entry name" value="P-loop containing nucleotide triphosphate hydrolases"/>
    <property type="match status" value="1"/>
</dbReference>
<keyword evidence="11" id="KW-1185">Reference proteome</keyword>
<organism evidence="10 11">
    <name type="scientific">Labrys monachus</name>
    <dbReference type="NCBI Taxonomy" id="217067"/>
    <lineage>
        <taxon>Bacteria</taxon>
        <taxon>Pseudomonadati</taxon>
        <taxon>Pseudomonadota</taxon>
        <taxon>Alphaproteobacteria</taxon>
        <taxon>Hyphomicrobiales</taxon>
        <taxon>Xanthobacteraceae</taxon>
        <taxon>Labrys</taxon>
    </lineage>
</organism>
<dbReference type="PROSITE" id="PS00211">
    <property type="entry name" value="ABC_TRANSPORTER_1"/>
    <property type="match status" value="1"/>
</dbReference>
<accession>A0ABU0FI11</accession>
<keyword evidence="6 10" id="KW-0067">ATP-binding</keyword>
<comment type="caution">
    <text evidence="10">The sequence shown here is derived from an EMBL/GenBank/DDBJ whole genome shotgun (WGS) entry which is preliminary data.</text>
</comment>
<dbReference type="Pfam" id="PF00005">
    <property type="entry name" value="ABC_tran"/>
    <property type="match status" value="1"/>
</dbReference>
<dbReference type="PROSITE" id="PS50893">
    <property type="entry name" value="ABC_TRANSPORTER_2"/>
    <property type="match status" value="1"/>
</dbReference>
<keyword evidence="5" id="KW-0547">Nucleotide-binding</keyword>
<keyword evidence="3" id="KW-1003">Cell membrane</keyword>
<evidence type="ECO:0000256" key="6">
    <source>
        <dbReference type="ARBA" id="ARBA00022840"/>
    </source>
</evidence>
<dbReference type="InterPro" id="IPR003593">
    <property type="entry name" value="AAA+_ATPase"/>
</dbReference>
<evidence type="ECO:0000256" key="2">
    <source>
        <dbReference type="ARBA" id="ARBA00022448"/>
    </source>
</evidence>
<feature type="domain" description="ABC transporter" evidence="9">
    <location>
        <begin position="2"/>
        <end position="211"/>
    </location>
</feature>
<proteinExistence type="inferred from homology"/>
<dbReference type="SUPFAM" id="SSF52540">
    <property type="entry name" value="P-loop containing nucleoside triphosphate hydrolases"/>
    <property type="match status" value="1"/>
</dbReference>
<comment type="similarity">
    <text evidence="1">Belongs to the ABC transporter superfamily.</text>
</comment>
<evidence type="ECO:0000256" key="4">
    <source>
        <dbReference type="ARBA" id="ARBA00022519"/>
    </source>
</evidence>